<evidence type="ECO:0000313" key="7">
    <source>
        <dbReference type="Proteomes" id="UP000037460"/>
    </source>
</evidence>
<dbReference type="EMBL" id="JWZX01001247">
    <property type="protein sequence ID" value="KOO34377.1"/>
    <property type="molecule type" value="Genomic_DNA"/>
</dbReference>
<feature type="transmembrane region" description="Helical" evidence="5">
    <location>
        <begin position="423"/>
        <end position="443"/>
    </location>
</feature>
<comment type="subcellular location">
    <subcellularLocation>
        <location evidence="1">Membrane</location>
        <topology evidence="1">Multi-pass membrane protein</topology>
    </subcellularLocation>
</comment>
<name>A0A0M0K701_9EUKA</name>
<feature type="transmembrane region" description="Helical" evidence="5">
    <location>
        <begin position="140"/>
        <end position="159"/>
    </location>
</feature>
<evidence type="ECO:0000256" key="2">
    <source>
        <dbReference type="ARBA" id="ARBA00022692"/>
    </source>
</evidence>
<dbReference type="GO" id="GO:0016020">
    <property type="term" value="C:membrane"/>
    <property type="evidence" value="ECO:0007669"/>
    <property type="project" value="UniProtKB-SubCell"/>
</dbReference>
<feature type="transmembrane region" description="Helical" evidence="5">
    <location>
        <begin position="582"/>
        <end position="601"/>
    </location>
</feature>
<feature type="transmembrane region" description="Helical" evidence="5">
    <location>
        <begin position="290"/>
        <end position="310"/>
    </location>
</feature>
<evidence type="ECO:0000256" key="1">
    <source>
        <dbReference type="ARBA" id="ARBA00004141"/>
    </source>
</evidence>
<sequence length="644" mass="64883">MSSSVSSDGAGDLSAGLTDALLTLIVIMTWKSSTSGLDKGLVYFASLSALASQFGANASIVLGVVLANAATGGSLDLGMGTIVAVGAPLATAALSPVLLNLMSEVLPKLTDGINKAMMPELLGTFFFGLLYFSISSSDDALAPLAVGVALLTAHTLVPTADLNPTVTIAKWVKAKKFVDWFDPILIVLSQTVGVLLAAIVGSFVGISAAVPEASSLGSSAALEAIFAFVLSVLYLSFGGKANTTVAALGYFASISSFDSSFNPALHLGTVVGGMIGFGGGGSLAVTTAPLVPLAAAVIAGIVYGTTDANVNEAIGASTSSNLAKIFFQIAGSVAGGLFALWAGLAAEFSSPGLLTSPVAEILLVAVLMRVYGIGGESAGLAYFALLAIFSVAAGSIGNPATVLGVYVANGLLGSGFDFDADELIAMLLHVIAPMVGGLCSAMLSRMLTRELCFDLYNKAGLSVTEFVGSFLIVLSASGVSDDLAYSVAVMLVIHMIFSSDRADLFPAISAYRLFGEGVDVLGFVKKLLVLTLGALAAGAVSAWLLGGTIGGVDDESVSSAALHGTLWGLTLGWLYKYAPGDLGFAVGFFALATTFGAYNGASLLGGAILSADVSSLTSPVWIASFLAPLFGGVVSACLPALLGK</sequence>
<dbReference type="SUPFAM" id="SSF81338">
    <property type="entry name" value="Aquaporin-like"/>
    <property type="match status" value="2"/>
</dbReference>
<feature type="transmembrane region" description="Helical" evidence="5">
    <location>
        <begin position="380"/>
        <end position="403"/>
    </location>
</feature>
<gene>
    <name evidence="6" type="ORF">Ctob_014337</name>
</gene>
<comment type="caution">
    <text evidence="6">The sequence shown here is derived from an EMBL/GenBank/DDBJ whole genome shotgun (WGS) entry which is preliminary data.</text>
</comment>
<proteinExistence type="predicted"/>
<feature type="transmembrane region" description="Helical" evidence="5">
    <location>
        <begin position="113"/>
        <end position="134"/>
    </location>
</feature>
<dbReference type="AlphaFoldDB" id="A0A0M0K701"/>
<feature type="transmembrane region" description="Helical" evidence="5">
    <location>
        <begin position="557"/>
        <end position="575"/>
    </location>
</feature>
<evidence type="ECO:0000313" key="6">
    <source>
        <dbReference type="EMBL" id="KOO34377.1"/>
    </source>
</evidence>
<evidence type="ECO:0000256" key="3">
    <source>
        <dbReference type="ARBA" id="ARBA00022989"/>
    </source>
</evidence>
<keyword evidence="3 5" id="KW-1133">Transmembrane helix</keyword>
<feature type="transmembrane region" description="Helical" evidence="5">
    <location>
        <begin position="180"/>
        <end position="204"/>
    </location>
</feature>
<feature type="transmembrane region" description="Helical" evidence="5">
    <location>
        <begin position="42"/>
        <end position="67"/>
    </location>
</feature>
<accession>A0A0M0K701</accession>
<feature type="transmembrane region" description="Helical" evidence="5">
    <location>
        <begin position="322"/>
        <end position="342"/>
    </location>
</feature>
<feature type="transmembrane region" description="Helical" evidence="5">
    <location>
        <begin position="523"/>
        <end position="545"/>
    </location>
</feature>
<feature type="transmembrane region" description="Helical" evidence="5">
    <location>
        <begin position="224"/>
        <end position="252"/>
    </location>
</feature>
<keyword evidence="7" id="KW-1185">Reference proteome</keyword>
<feature type="transmembrane region" description="Helical" evidence="5">
    <location>
        <begin position="621"/>
        <end position="642"/>
    </location>
</feature>
<protein>
    <submittedName>
        <fullName evidence="6">Uncharacterized protein</fullName>
    </submittedName>
</protein>
<evidence type="ECO:0000256" key="4">
    <source>
        <dbReference type="ARBA" id="ARBA00023136"/>
    </source>
</evidence>
<organism evidence="6 7">
    <name type="scientific">Chrysochromulina tobinii</name>
    <dbReference type="NCBI Taxonomy" id="1460289"/>
    <lineage>
        <taxon>Eukaryota</taxon>
        <taxon>Haptista</taxon>
        <taxon>Haptophyta</taxon>
        <taxon>Prymnesiophyceae</taxon>
        <taxon>Prymnesiales</taxon>
        <taxon>Chrysochromulinaceae</taxon>
        <taxon>Chrysochromulina</taxon>
    </lineage>
</organism>
<feature type="transmembrane region" description="Helical" evidence="5">
    <location>
        <begin position="13"/>
        <end position="30"/>
    </location>
</feature>
<dbReference type="Gene3D" id="1.20.1080.10">
    <property type="entry name" value="Glycerol uptake facilitator protein"/>
    <property type="match status" value="1"/>
</dbReference>
<dbReference type="Proteomes" id="UP000037460">
    <property type="component" value="Unassembled WGS sequence"/>
</dbReference>
<evidence type="ECO:0000256" key="5">
    <source>
        <dbReference type="SAM" id="Phobius"/>
    </source>
</evidence>
<keyword evidence="4 5" id="KW-0472">Membrane</keyword>
<feature type="transmembrane region" description="Helical" evidence="5">
    <location>
        <begin position="79"/>
        <end position="101"/>
    </location>
</feature>
<dbReference type="InterPro" id="IPR023271">
    <property type="entry name" value="Aquaporin-like"/>
</dbReference>
<reference evidence="7" key="1">
    <citation type="journal article" date="2015" name="PLoS Genet.">
        <title>Genome Sequence and Transcriptome Analyses of Chrysochromulina tobin: Metabolic Tools for Enhanced Algal Fitness in the Prominent Order Prymnesiales (Haptophyceae).</title>
        <authorList>
            <person name="Hovde B.T."/>
            <person name="Deodato C.R."/>
            <person name="Hunsperger H.M."/>
            <person name="Ryken S.A."/>
            <person name="Yost W."/>
            <person name="Jha R.K."/>
            <person name="Patterson J."/>
            <person name="Monnat R.J. Jr."/>
            <person name="Barlow S.B."/>
            <person name="Starkenburg S.R."/>
            <person name="Cattolico R.A."/>
        </authorList>
    </citation>
    <scope>NUCLEOTIDE SEQUENCE</scope>
    <source>
        <strain evidence="7">CCMP291</strain>
    </source>
</reference>
<feature type="transmembrane region" description="Helical" evidence="5">
    <location>
        <begin position="348"/>
        <end position="368"/>
    </location>
</feature>
<keyword evidence="2 5" id="KW-0812">Transmembrane</keyword>